<proteinExistence type="predicted"/>
<keyword evidence="3" id="KW-1185">Reference proteome</keyword>
<evidence type="ECO:0000313" key="3">
    <source>
        <dbReference type="Proteomes" id="UP000283895"/>
    </source>
</evidence>
<evidence type="ECO:0000313" key="2">
    <source>
        <dbReference type="EMBL" id="ROV91684.1"/>
    </source>
</evidence>
<dbReference type="Gene3D" id="2.130.10.10">
    <property type="entry name" value="YVTN repeat-like/Quinoprotein amine dehydrogenase"/>
    <property type="match status" value="1"/>
</dbReference>
<gene>
    <name evidence="2" type="ORF">VMCG_09237</name>
</gene>
<comment type="caution">
    <text evidence="2">The sequence shown here is derived from an EMBL/GenBank/DDBJ whole genome shotgun (WGS) entry which is preliminary data.</text>
</comment>
<dbReference type="SUPFAM" id="SSF50978">
    <property type="entry name" value="WD40 repeat-like"/>
    <property type="match status" value="1"/>
</dbReference>
<dbReference type="AlphaFoldDB" id="A0A423VL03"/>
<feature type="compositionally biased region" description="Low complexity" evidence="1">
    <location>
        <begin position="48"/>
        <end position="64"/>
    </location>
</feature>
<dbReference type="STRING" id="356882.A0A423VL03"/>
<dbReference type="Proteomes" id="UP000283895">
    <property type="component" value="Unassembled WGS sequence"/>
</dbReference>
<reference evidence="2 3" key="1">
    <citation type="submission" date="2015-09" db="EMBL/GenBank/DDBJ databases">
        <title>Host preference determinants of Valsa canker pathogens revealed by comparative genomics.</title>
        <authorList>
            <person name="Yin Z."/>
            <person name="Huang L."/>
        </authorList>
    </citation>
    <scope>NUCLEOTIDE SEQUENCE [LARGE SCALE GENOMIC DNA]</scope>
    <source>
        <strain evidence="2 3">03-1</strain>
    </source>
</reference>
<dbReference type="PANTHER" id="PTHR13211:SF0">
    <property type="entry name" value="TELOMERASE CAJAL BODY PROTEIN 1"/>
    <property type="match status" value="1"/>
</dbReference>
<feature type="compositionally biased region" description="Basic and acidic residues" evidence="1">
    <location>
        <begin position="37"/>
        <end position="47"/>
    </location>
</feature>
<evidence type="ECO:0000256" key="1">
    <source>
        <dbReference type="SAM" id="MobiDB-lite"/>
    </source>
</evidence>
<feature type="region of interest" description="Disordered" evidence="1">
    <location>
        <begin position="322"/>
        <end position="369"/>
    </location>
</feature>
<feature type="region of interest" description="Disordered" evidence="1">
    <location>
        <begin position="1"/>
        <end position="73"/>
    </location>
</feature>
<name>A0A423VL03_9PEZI</name>
<dbReference type="OrthoDB" id="239865at2759"/>
<organism evidence="2 3">
    <name type="scientific">Cytospora schulzeri</name>
    <dbReference type="NCBI Taxonomy" id="448051"/>
    <lineage>
        <taxon>Eukaryota</taxon>
        <taxon>Fungi</taxon>
        <taxon>Dikarya</taxon>
        <taxon>Ascomycota</taxon>
        <taxon>Pezizomycotina</taxon>
        <taxon>Sordariomycetes</taxon>
        <taxon>Sordariomycetidae</taxon>
        <taxon>Diaporthales</taxon>
        <taxon>Cytosporaceae</taxon>
        <taxon>Cytospora</taxon>
    </lineage>
</organism>
<dbReference type="PANTHER" id="PTHR13211">
    <property type="entry name" value="TELOMERASE CAJAL BODY PROTEIN 1"/>
    <property type="match status" value="1"/>
</dbReference>
<accession>A0A423VL03</accession>
<protein>
    <submittedName>
        <fullName evidence="2">Uncharacterized protein</fullName>
    </submittedName>
</protein>
<dbReference type="EMBL" id="LKEA01000054">
    <property type="protein sequence ID" value="ROV91684.1"/>
    <property type="molecule type" value="Genomic_DNA"/>
</dbReference>
<dbReference type="InterPro" id="IPR051150">
    <property type="entry name" value="SWT21/TCAB1_mRNA_Telomere"/>
</dbReference>
<feature type="compositionally biased region" description="Polar residues" evidence="1">
    <location>
        <begin position="560"/>
        <end position="570"/>
    </location>
</feature>
<feature type="region of interest" description="Disordered" evidence="1">
    <location>
        <begin position="539"/>
        <end position="570"/>
    </location>
</feature>
<sequence length="570" mass="61646">MSNRKPDIRLVASNTPGRGLEGLGKSIVPDSSQRNGSPDDPRIDRSSSRSSSPSPGSSFNSSISSDDESGHDTEAEDLMRTPSFYKSAQWTADGTTVITSSYHDQICSFVVPSDLLEPREEPLTLRPQGVLNLATSTNVVAPAPYFDLLNPHTHHVLVACHDHPIQIFQALPTTNHNTTNDARHKSTQGGSSASSLYSYRLISPQTEAYLPVHSLVWPGSHMSTSFFVGTTNLIAQFDLHRIGEGPRQRVHTIPSKRHISKGNGVGMRGTVSALSMQTDESSVPTGLLAGGTWTRWVGLYDFARGGERTATWGIAQAAESAVVVDPPPPPSQPGFSSFSGEQPPSPVIPTHRINSRGRSPIKGIGGEGINQTAWSPDGRYLLINERQSTGVLVYDVRVTGRLLGFLAGRDALTHQRMDLTVYPGSDGGGGFEVWAGTRDGTVKVWQGVGETEGVTTLSSAGSTMSRSVWRHDNKRIEESSLKLWTIGASTYDSAVNTPEREATEMDTSQVDMSEVDTTQMETSHGVQYDVSWNDASQVDRGYSASQKEAETVQDDALQNAILQTSTPEKR</sequence>
<dbReference type="InterPro" id="IPR036322">
    <property type="entry name" value="WD40_repeat_dom_sf"/>
</dbReference>
<dbReference type="InterPro" id="IPR015943">
    <property type="entry name" value="WD40/YVTN_repeat-like_dom_sf"/>
</dbReference>